<protein>
    <submittedName>
        <fullName evidence="1">Uncharacterized protein</fullName>
    </submittedName>
</protein>
<dbReference type="AlphaFoldDB" id="A0A0F9TFI6"/>
<dbReference type="EMBL" id="LAZR01000239">
    <property type="protein sequence ID" value="KKN79990.1"/>
    <property type="molecule type" value="Genomic_DNA"/>
</dbReference>
<name>A0A0F9TFI6_9ZZZZ</name>
<reference evidence="1" key="1">
    <citation type="journal article" date="2015" name="Nature">
        <title>Complex archaea that bridge the gap between prokaryotes and eukaryotes.</title>
        <authorList>
            <person name="Spang A."/>
            <person name="Saw J.H."/>
            <person name="Jorgensen S.L."/>
            <person name="Zaremba-Niedzwiedzka K."/>
            <person name="Martijn J."/>
            <person name="Lind A.E."/>
            <person name="van Eijk R."/>
            <person name="Schleper C."/>
            <person name="Guy L."/>
            <person name="Ettema T.J."/>
        </authorList>
    </citation>
    <scope>NUCLEOTIDE SEQUENCE</scope>
</reference>
<sequence length="53" mass="6761">MSEPRKISRDEQTLRRKVNRLKRTKRKLKTEIWQTWMKIYDHMYPKKPEEDEQ</sequence>
<proteinExistence type="predicted"/>
<comment type="caution">
    <text evidence="1">The sequence shown here is derived from an EMBL/GenBank/DDBJ whole genome shotgun (WGS) entry which is preliminary data.</text>
</comment>
<accession>A0A0F9TFI6</accession>
<organism evidence="1">
    <name type="scientific">marine sediment metagenome</name>
    <dbReference type="NCBI Taxonomy" id="412755"/>
    <lineage>
        <taxon>unclassified sequences</taxon>
        <taxon>metagenomes</taxon>
        <taxon>ecological metagenomes</taxon>
    </lineage>
</organism>
<gene>
    <name evidence="1" type="ORF">LCGC14_0334980</name>
</gene>
<evidence type="ECO:0000313" key="1">
    <source>
        <dbReference type="EMBL" id="KKN79990.1"/>
    </source>
</evidence>